<dbReference type="PANTHER" id="PTHR36423">
    <property type="entry name" value="AFR070WP"/>
    <property type="match status" value="1"/>
</dbReference>
<gene>
    <name evidence="1" type="ORF">H4O21_09075</name>
</gene>
<keyword evidence="1" id="KW-0223">Dioxygenase</keyword>
<protein>
    <submittedName>
        <fullName evidence="1">DOPA 4,5-dioxygenase family protein</fullName>
    </submittedName>
</protein>
<dbReference type="PIRSF" id="PIRSF028139">
    <property type="entry name" value="DOPA-diox_rel_Mll2280"/>
    <property type="match status" value="1"/>
</dbReference>
<keyword evidence="1" id="KW-0560">Oxidoreductase</keyword>
<accession>A0A839IPX9</accession>
<dbReference type="Pfam" id="PF08883">
    <property type="entry name" value="DOPA_dioxygen"/>
    <property type="match status" value="1"/>
</dbReference>
<organism evidence="1 2">
    <name type="scientific">Oceanospirillum sediminis</name>
    <dbReference type="NCBI Taxonomy" id="2760088"/>
    <lineage>
        <taxon>Bacteria</taxon>
        <taxon>Pseudomonadati</taxon>
        <taxon>Pseudomonadota</taxon>
        <taxon>Gammaproteobacteria</taxon>
        <taxon>Oceanospirillales</taxon>
        <taxon>Oceanospirillaceae</taxon>
        <taxon>Oceanospirillum</taxon>
    </lineage>
</organism>
<proteinExistence type="predicted"/>
<evidence type="ECO:0000313" key="2">
    <source>
        <dbReference type="Proteomes" id="UP000565262"/>
    </source>
</evidence>
<dbReference type="PANTHER" id="PTHR36423:SF2">
    <property type="entry name" value="AFR070WP"/>
    <property type="match status" value="1"/>
</dbReference>
<dbReference type="RefSeq" id="WP_182808543.1">
    <property type="nucleotide sequence ID" value="NZ_JACJFM010000009.1"/>
</dbReference>
<reference evidence="1 2" key="1">
    <citation type="submission" date="2020-08" db="EMBL/GenBank/DDBJ databases">
        <title>Oceanospirillum sp. nov. isolated from marine sediment.</title>
        <authorList>
            <person name="Ji X."/>
        </authorList>
    </citation>
    <scope>NUCLEOTIDE SEQUENCE [LARGE SCALE GENOMIC DNA]</scope>
    <source>
        <strain evidence="1 2">D5</strain>
    </source>
</reference>
<comment type="caution">
    <text evidence="1">The sequence shown here is derived from an EMBL/GenBank/DDBJ whole genome shotgun (WGS) entry which is preliminary data.</text>
</comment>
<name>A0A839IPX9_9GAMM</name>
<dbReference type="GO" id="GO:0051213">
    <property type="term" value="F:dioxygenase activity"/>
    <property type="evidence" value="ECO:0007669"/>
    <property type="project" value="UniProtKB-KW"/>
</dbReference>
<evidence type="ECO:0000313" key="1">
    <source>
        <dbReference type="EMBL" id="MBB1486760.1"/>
    </source>
</evidence>
<sequence length="112" mass="12832">MNNPVIYEYHAHVYFNKQTLTQAVALCEQARDLFGISMGRVHQKRVGPHPGWSCLLRFNPMQLAEIQPWLMSNRNGLTVFMHAVTGNDLIDHTEYVVWLGESQSLDLSGFDQ</sequence>
<dbReference type="InterPro" id="IPR023389">
    <property type="entry name" value="DOPA-like_sf"/>
</dbReference>
<dbReference type="Gene3D" id="3.30.70.1240">
    <property type="entry name" value="DOPA-like domains"/>
    <property type="match status" value="1"/>
</dbReference>
<dbReference type="InterPro" id="IPR014980">
    <property type="entry name" value="DOPA_dioxygen"/>
</dbReference>
<dbReference type="SUPFAM" id="SSF143410">
    <property type="entry name" value="DOPA-like"/>
    <property type="match status" value="1"/>
</dbReference>
<dbReference type="EMBL" id="JACJFM010000009">
    <property type="protein sequence ID" value="MBB1486760.1"/>
    <property type="molecule type" value="Genomic_DNA"/>
</dbReference>
<dbReference type="AlphaFoldDB" id="A0A839IPX9"/>
<keyword evidence="2" id="KW-1185">Reference proteome</keyword>
<dbReference type="Proteomes" id="UP000565262">
    <property type="component" value="Unassembled WGS sequence"/>
</dbReference>